<reference evidence="10 11" key="1">
    <citation type="submission" date="2020-07" db="EMBL/GenBank/DDBJ databases">
        <title>Complete genome sequence of Chitinibacter sp. 2T18.</title>
        <authorList>
            <person name="Bae J.-W."/>
            <person name="Choi J.-W."/>
        </authorList>
    </citation>
    <scope>NUCLEOTIDE SEQUENCE [LARGE SCALE GENOMIC DNA]</scope>
    <source>
        <strain evidence="10 11">2T18</strain>
    </source>
</reference>
<evidence type="ECO:0000256" key="3">
    <source>
        <dbReference type="ARBA" id="ARBA00022553"/>
    </source>
</evidence>
<comment type="catalytic activity">
    <reaction evidence="1">
        <text>ATP + protein L-histidine = ADP + protein N-phospho-L-histidine.</text>
        <dbReference type="EC" id="2.7.13.3"/>
    </reaction>
</comment>
<sequence>MTRFKTILSLICLVVLSNLSLMVYFEVKQKNVLESFTRFGMDNQLWQFFQFSREFQKLNEVVSHFNPSRQDELTLRFDIYIGRIHLLSEKSIDANAMLQDKSALQTKLKPLQDYVLRYDKLVANAAWQKEDWQQFVMDTHNQLAAVDGLIAEAREQDSKAVADYRAQIQHLGELRLMLGLIQIFLLIVFAAMGLYAYWQNEISRKIQAETMRNLAQAKGEADVANAAKSRFLAHISHEIRTPLTSVLGYAERLARKPLGTEALREVQHISDSGTHLLDLLNKVLDFSKSGQNKLTLLNETLDFRVLKKELESMFQLMAKQKGLQFQVILSDDLPEYLSLDVGKFRQILINLIANALKFTTYGFVRVNIYGKPQEAHYQLYATVWDSGCGIEPADQARIFSPFEQSERGQLVGGTGLGLALSRDYARLMQGDIVFCSKPGRGSEFTCYVATQIVAPPLSNPATCHPSEAELAQSLASGLATQKILIVEDQQVNREMICAMLNDCGVQTLTANNGLEAIEQVAQHPEIDQILMDYQMPKMDGIQAATVLRDQGYQKPIYLLSASVLDDELAASGRVFDGQLLKPYQLLELLQLLNHGHSQVAVEQRQPLNAELAKSSLGERYLSLCQKGLARIADLEQDYQQAIAAHEVLEAQRHAHSAKGIALQIGAQILAEHWTQLEANPVAPEMQQLVAARQDAFMALERM</sequence>
<keyword evidence="11" id="KW-1185">Reference proteome</keyword>
<feature type="domain" description="Response regulatory" evidence="9">
    <location>
        <begin position="482"/>
        <end position="596"/>
    </location>
</feature>
<evidence type="ECO:0000259" key="9">
    <source>
        <dbReference type="PROSITE" id="PS50110"/>
    </source>
</evidence>
<dbReference type="Gene3D" id="1.10.287.130">
    <property type="match status" value="1"/>
</dbReference>
<dbReference type="InterPro" id="IPR036890">
    <property type="entry name" value="HATPase_C_sf"/>
</dbReference>
<dbReference type="SUPFAM" id="SSF47226">
    <property type="entry name" value="Histidine-containing phosphotransfer domain, HPT domain"/>
    <property type="match status" value="1"/>
</dbReference>
<protein>
    <recommendedName>
        <fullName evidence="2">histidine kinase</fullName>
        <ecNumber evidence="2">2.7.13.3</ecNumber>
    </recommendedName>
</protein>
<name>A0A7H9BLR4_9NEIS</name>
<dbReference type="Pfam" id="PF00512">
    <property type="entry name" value="HisKA"/>
    <property type="match status" value="1"/>
</dbReference>
<dbReference type="InterPro" id="IPR001789">
    <property type="entry name" value="Sig_transdc_resp-reg_receiver"/>
</dbReference>
<dbReference type="Proteomes" id="UP000509597">
    <property type="component" value="Chromosome"/>
</dbReference>
<dbReference type="SMART" id="SM00387">
    <property type="entry name" value="HATPase_c"/>
    <property type="match status" value="1"/>
</dbReference>
<dbReference type="AlphaFoldDB" id="A0A7H9BLR4"/>
<evidence type="ECO:0000256" key="1">
    <source>
        <dbReference type="ARBA" id="ARBA00000085"/>
    </source>
</evidence>
<accession>A0A7H9BLR4</accession>
<dbReference type="InterPro" id="IPR003594">
    <property type="entry name" value="HATPase_dom"/>
</dbReference>
<dbReference type="InterPro" id="IPR003661">
    <property type="entry name" value="HisK_dim/P_dom"/>
</dbReference>
<dbReference type="InterPro" id="IPR036641">
    <property type="entry name" value="HPT_dom_sf"/>
</dbReference>
<keyword evidence="7" id="KW-1133">Transmembrane helix</keyword>
<dbReference type="InterPro" id="IPR011006">
    <property type="entry name" value="CheY-like_superfamily"/>
</dbReference>
<dbReference type="KEGG" id="chiz:HQ393_15530"/>
<dbReference type="EMBL" id="CP058627">
    <property type="protein sequence ID" value="QLG89545.1"/>
    <property type="molecule type" value="Genomic_DNA"/>
</dbReference>
<feature type="transmembrane region" description="Helical" evidence="7">
    <location>
        <begin position="6"/>
        <end position="25"/>
    </location>
</feature>
<feature type="domain" description="Histidine kinase" evidence="8">
    <location>
        <begin position="234"/>
        <end position="452"/>
    </location>
</feature>
<dbReference type="GO" id="GO:0009927">
    <property type="term" value="F:histidine phosphotransfer kinase activity"/>
    <property type="evidence" value="ECO:0007669"/>
    <property type="project" value="TreeGrafter"/>
</dbReference>
<dbReference type="GO" id="GO:0005886">
    <property type="term" value="C:plasma membrane"/>
    <property type="evidence" value="ECO:0007669"/>
    <property type="project" value="TreeGrafter"/>
</dbReference>
<dbReference type="SMART" id="SM00448">
    <property type="entry name" value="REC"/>
    <property type="match status" value="1"/>
</dbReference>
<evidence type="ECO:0000256" key="5">
    <source>
        <dbReference type="ARBA" id="ARBA00022777"/>
    </source>
</evidence>
<dbReference type="Gene3D" id="3.40.50.2300">
    <property type="match status" value="1"/>
</dbReference>
<feature type="transmembrane region" description="Helical" evidence="7">
    <location>
        <begin position="176"/>
        <end position="198"/>
    </location>
</feature>
<evidence type="ECO:0000256" key="2">
    <source>
        <dbReference type="ARBA" id="ARBA00012438"/>
    </source>
</evidence>
<keyword evidence="7" id="KW-0812">Transmembrane</keyword>
<dbReference type="InterPro" id="IPR004358">
    <property type="entry name" value="Sig_transdc_His_kin-like_C"/>
</dbReference>
<dbReference type="SUPFAM" id="SSF55874">
    <property type="entry name" value="ATPase domain of HSP90 chaperone/DNA topoisomerase II/histidine kinase"/>
    <property type="match status" value="1"/>
</dbReference>
<feature type="modified residue" description="4-aspartylphosphate" evidence="6">
    <location>
        <position position="532"/>
    </location>
</feature>
<dbReference type="CDD" id="cd17546">
    <property type="entry name" value="REC_hyHK_CKI1_RcsC-like"/>
    <property type="match status" value="1"/>
</dbReference>
<dbReference type="SMART" id="SM00388">
    <property type="entry name" value="HisKA"/>
    <property type="match status" value="1"/>
</dbReference>
<evidence type="ECO:0000313" key="10">
    <source>
        <dbReference type="EMBL" id="QLG89545.1"/>
    </source>
</evidence>
<dbReference type="CDD" id="cd00082">
    <property type="entry name" value="HisKA"/>
    <property type="match status" value="1"/>
</dbReference>
<dbReference type="PANTHER" id="PTHR43047:SF72">
    <property type="entry name" value="OSMOSENSING HISTIDINE PROTEIN KINASE SLN1"/>
    <property type="match status" value="1"/>
</dbReference>
<keyword evidence="7" id="KW-0472">Membrane</keyword>
<dbReference type="PRINTS" id="PR00344">
    <property type="entry name" value="BCTRLSENSOR"/>
</dbReference>
<gene>
    <name evidence="10" type="ORF">HQ393_15530</name>
</gene>
<keyword evidence="4" id="KW-0808">Transferase</keyword>
<keyword evidence="3 6" id="KW-0597">Phosphoprotein</keyword>
<dbReference type="RefSeq" id="WP_179356340.1">
    <property type="nucleotide sequence ID" value="NZ_CP058627.1"/>
</dbReference>
<dbReference type="InterPro" id="IPR036097">
    <property type="entry name" value="HisK_dim/P_sf"/>
</dbReference>
<evidence type="ECO:0000256" key="4">
    <source>
        <dbReference type="ARBA" id="ARBA00022679"/>
    </source>
</evidence>
<evidence type="ECO:0000256" key="6">
    <source>
        <dbReference type="PROSITE-ProRule" id="PRU00169"/>
    </source>
</evidence>
<dbReference type="CDD" id="cd16922">
    <property type="entry name" value="HATPase_EvgS-ArcB-TorS-like"/>
    <property type="match status" value="1"/>
</dbReference>
<keyword evidence="5" id="KW-0418">Kinase</keyword>
<organism evidence="10 11">
    <name type="scientific">Chitinibacter bivalviorum</name>
    <dbReference type="NCBI Taxonomy" id="2739434"/>
    <lineage>
        <taxon>Bacteria</taxon>
        <taxon>Pseudomonadati</taxon>
        <taxon>Pseudomonadota</taxon>
        <taxon>Betaproteobacteria</taxon>
        <taxon>Neisseriales</taxon>
        <taxon>Chitinibacteraceae</taxon>
        <taxon>Chitinibacter</taxon>
    </lineage>
</organism>
<dbReference type="InterPro" id="IPR005467">
    <property type="entry name" value="His_kinase_dom"/>
</dbReference>
<dbReference type="SUPFAM" id="SSF47384">
    <property type="entry name" value="Homodimeric domain of signal transducing histidine kinase"/>
    <property type="match status" value="1"/>
</dbReference>
<dbReference type="EC" id="2.7.13.3" evidence="2"/>
<proteinExistence type="predicted"/>
<dbReference type="GO" id="GO:0000155">
    <property type="term" value="F:phosphorelay sensor kinase activity"/>
    <property type="evidence" value="ECO:0007669"/>
    <property type="project" value="InterPro"/>
</dbReference>
<evidence type="ECO:0000256" key="7">
    <source>
        <dbReference type="SAM" id="Phobius"/>
    </source>
</evidence>
<dbReference type="Pfam" id="PF02518">
    <property type="entry name" value="HATPase_c"/>
    <property type="match status" value="1"/>
</dbReference>
<dbReference type="SUPFAM" id="SSF52172">
    <property type="entry name" value="CheY-like"/>
    <property type="match status" value="1"/>
</dbReference>
<evidence type="ECO:0000259" key="8">
    <source>
        <dbReference type="PROSITE" id="PS50109"/>
    </source>
</evidence>
<dbReference type="PANTHER" id="PTHR43047">
    <property type="entry name" value="TWO-COMPONENT HISTIDINE PROTEIN KINASE"/>
    <property type="match status" value="1"/>
</dbReference>
<dbReference type="PROSITE" id="PS50109">
    <property type="entry name" value="HIS_KIN"/>
    <property type="match status" value="1"/>
</dbReference>
<dbReference type="PROSITE" id="PS50110">
    <property type="entry name" value="RESPONSE_REGULATORY"/>
    <property type="match status" value="1"/>
</dbReference>
<dbReference type="Pfam" id="PF00072">
    <property type="entry name" value="Response_reg"/>
    <property type="match status" value="1"/>
</dbReference>
<evidence type="ECO:0000313" key="11">
    <source>
        <dbReference type="Proteomes" id="UP000509597"/>
    </source>
</evidence>
<dbReference type="Gene3D" id="3.30.565.10">
    <property type="entry name" value="Histidine kinase-like ATPase, C-terminal domain"/>
    <property type="match status" value="1"/>
</dbReference>